<dbReference type="EMBL" id="QLNT01000001">
    <property type="protein sequence ID" value="KAF3077005.1"/>
    <property type="molecule type" value="Genomic_DNA"/>
</dbReference>
<accession>A0A9P4XQH5</accession>
<protein>
    <submittedName>
        <fullName evidence="1">Uncharacterized protein</fullName>
    </submittedName>
</protein>
<organism evidence="1 2">
    <name type="scientific">Trichoderma lentiforme</name>
    <dbReference type="NCBI Taxonomy" id="1567552"/>
    <lineage>
        <taxon>Eukaryota</taxon>
        <taxon>Fungi</taxon>
        <taxon>Dikarya</taxon>
        <taxon>Ascomycota</taxon>
        <taxon>Pezizomycotina</taxon>
        <taxon>Sordariomycetes</taxon>
        <taxon>Hypocreomycetidae</taxon>
        <taxon>Hypocreales</taxon>
        <taxon>Hypocreaceae</taxon>
        <taxon>Trichoderma</taxon>
    </lineage>
</organism>
<name>A0A9P4XQH5_9HYPO</name>
<sequence length="87" mass="8855">MTEARDMGGQSGETRSHDAGACKWDLLAGAFLAVDESGAMLSVGARGGRFQLAQGAATADLAGGDGAVSSLGARCITRTYRHLDVVL</sequence>
<comment type="caution">
    <text evidence="1">The sequence shown here is derived from an EMBL/GenBank/DDBJ whole genome shotgun (WGS) entry which is preliminary data.</text>
</comment>
<proteinExistence type="predicted"/>
<reference evidence="1 2" key="1">
    <citation type="submission" date="2018-06" db="EMBL/GenBank/DDBJ databases">
        <title>Genome analysis of cellulolytic fungus Trichoderma lentiforme CFAM-422.</title>
        <authorList>
            <person name="Steindorff A.S."/>
            <person name="Formighieri E.F."/>
            <person name="Midorikawa G.E.O."/>
            <person name="Tamietti M.S."/>
            <person name="Ramos E.Z."/>
            <person name="Silva A.S."/>
            <person name="Bon E.P.S."/>
            <person name="Mendes T.D."/>
            <person name="Damaso M.C.T."/>
            <person name="Favaro L.C.L."/>
        </authorList>
    </citation>
    <scope>NUCLEOTIDE SEQUENCE [LARGE SCALE GENOMIC DNA]</scope>
    <source>
        <strain evidence="1 2">CFAM-422</strain>
    </source>
</reference>
<evidence type="ECO:0000313" key="2">
    <source>
        <dbReference type="Proteomes" id="UP000801864"/>
    </source>
</evidence>
<dbReference type="AlphaFoldDB" id="A0A9P4XQH5"/>
<keyword evidence="2" id="KW-1185">Reference proteome</keyword>
<gene>
    <name evidence="1" type="ORF">CFAM422_000161</name>
</gene>
<evidence type="ECO:0000313" key="1">
    <source>
        <dbReference type="EMBL" id="KAF3077005.1"/>
    </source>
</evidence>
<dbReference type="Proteomes" id="UP000801864">
    <property type="component" value="Unassembled WGS sequence"/>
</dbReference>